<proteinExistence type="predicted"/>
<dbReference type="InterPro" id="IPR009061">
    <property type="entry name" value="DNA-bd_dom_put_sf"/>
</dbReference>
<reference evidence="7" key="1">
    <citation type="journal article" date="2019" name="Int. J. Syst. Evol. Microbiol.">
        <title>The Global Catalogue of Microorganisms (GCM) 10K type strain sequencing project: providing services to taxonomists for standard genome sequencing and annotation.</title>
        <authorList>
            <consortium name="The Broad Institute Genomics Platform"/>
            <consortium name="The Broad Institute Genome Sequencing Center for Infectious Disease"/>
            <person name="Wu L."/>
            <person name="Ma J."/>
        </authorList>
    </citation>
    <scope>NUCLEOTIDE SEQUENCE [LARGE SCALE GENOMIC DNA]</scope>
    <source>
        <strain evidence="7">CCUG 58938</strain>
    </source>
</reference>
<evidence type="ECO:0000313" key="6">
    <source>
        <dbReference type="EMBL" id="MFD0998745.1"/>
    </source>
</evidence>
<keyword evidence="2" id="KW-0238">DNA-binding</keyword>
<dbReference type="PANTHER" id="PTHR30204">
    <property type="entry name" value="REDOX-CYCLING DRUG-SENSING TRANSCRIPTIONAL ACTIVATOR SOXR"/>
    <property type="match status" value="1"/>
</dbReference>
<accession>A0ABW3JZX7</accession>
<organism evidence="6 7">
    <name type="scientific">Ohtaekwangia kribbensis</name>
    <dbReference type="NCBI Taxonomy" id="688913"/>
    <lineage>
        <taxon>Bacteria</taxon>
        <taxon>Pseudomonadati</taxon>
        <taxon>Bacteroidota</taxon>
        <taxon>Cytophagia</taxon>
        <taxon>Cytophagales</taxon>
        <taxon>Fulvivirgaceae</taxon>
        <taxon>Ohtaekwangia</taxon>
    </lineage>
</organism>
<evidence type="ECO:0000313" key="7">
    <source>
        <dbReference type="Proteomes" id="UP001597112"/>
    </source>
</evidence>
<evidence type="ECO:0000256" key="4">
    <source>
        <dbReference type="SAM" id="Coils"/>
    </source>
</evidence>
<sequence>MLIGELAQKTNLSRHTIRFYEKLGLIQVPEQSRRKNNYKEYPEETLSRITAIKEITARGFTLKEARGIITLINDGSLDPKRAKKYLEKKLKLVQEQLDELARTKNNLLIMIDQCETGVCDVTRLVRGKVNGVKKEK</sequence>
<evidence type="ECO:0000256" key="3">
    <source>
        <dbReference type="ARBA" id="ARBA00023163"/>
    </source>
</evidence>
<protein>
    <submittedName>
        <fullName evidence="6">MerR family transcriptional regulator</fullName>
    </submittedName>
</protein>
<keyword evidence="4" id="KW-0175">Coiled coil</keyword>
<dbReference type="PROSITE" id="PS00552">
    <property type="entry name" value="HTH_MERR_1"/>
    <property type="match status" value="1"/>
</dbReference>
<comment type="caution">
    <text evidence="6">The sequence shown here is derived from an EMBL/GenBank/DDBJ whole genome shotgun (WGS) entry which is preliminary data.</text>
</comment>
<feature type="coiled-coil region" evidence="4">
    <location>
        <begin position="83"/>
        <end position="110"/>
    </location>
</feature>
<dbReference type="PANTHER" id="PTHR30204:SF94">
    <property type="entry name" value="HEAVY METAL-DEPENDENT TRANSCRIPTIONAL REGULATOR HI_0293-RELATED"/>
    <property type="match status" value="1"/>
</dbReference>
<name>A0ABW3JZX7_9BACT</name>
<evidence type="ECO:0000256" key="1">
    <source>
        <dbReference type="ARBA" id="ARBA00023015"/>
    </source>
</evidence>
<gene>
    <name evidence="6" type="ORF">ACFQ21_05480</name>
</gene>
<evidence type="ECO:0000259" key="5">
    <source>
        <dbReference type="PROSITE" id="PS50937"/>
    </source>
</evidence>
<dbReference type="InterPro" id="IPR047057">
    <property type="entry name" value="MerR_fam"/>
</dbReference>
<dbReference type="PROSITE" id="PS50937">
    <property type="entry name" value="HTH_MERR_2"/>
    <property type="match status" value="1"/>
</dbReference>
<dbReference type="SUPFAM" id="SSF46955">
    <property type="entry name" value="Putative DNA-binding domain"/>
    <property type="match status" value="1"/>
</dbReference>
<dbReference type="InterPro" id="IPR000551">
    <property type="entry name" value="MerR-type_HTH_dom"/>
</dbReference>
<keyword evidence="3" id="KW-0804">Transcription</keyword>
<dbReference type="Pfam" id="PF13411">
    <property type="entry name" value="MerR_1"/>
    <property type="match status" value="1"/>
</dbReference>
<feature type="domain" description="HTH merR-type" evidence="5">
    <location>
        <begin position="1"/>
        <end position="71"/>
    </location>
</feature>
<dbReference type="SMART" id="SM00422">
    <property type="entry name" value="HTH_MERR"/>
    <property type="match status" value="1"/>
</dbReference>
<dbReference type="Proteomes" id="UP001597112">
    <property type="component" value="Unassembled WGS sequence"/>
</dbReference>
<dbReference type="Gene3D" id="1.10.1660.10">
    <property type="match status" value="1"/>
</dbReference>
<dbReference type="RefSeq" id="WP_377575951.1">
    <property type="nucleotide sequence ID" value="NZ_JBHTKA010000001.1"/>
</dbReference>
<dbReference type="EMBL" id="JBHTKA010000001">
    <property type="protein sequence ID" value="MFD0998745.1"/>
    <property type="molecule type" value="Genomic_DNA"/>
</dbReference>
<keyword evidence="1" id="KW-0805">Transcription regulation</keyword>
<keyword evidence="7" id="KW-1185">Reference proteome</keyword>
<evidence type="ECO:0000256" key="2">
    <source>
        <dbReference type="ARBA" id="ARBA00023125"/>
    </source>
</evidence>